<dbReference type="Pfam" id="PF13385">
    <property type="entry name" value="Laminin_G_3"/>
    <property type="match status" value="1"/>
</dbReference>
<proteinExistence type="predicted"/>
<feature type="compositionally biased region" description="Polar residues" evidence="2">
    <location>
        <begin position="64"/>
        <end position="98"/>
    </location>
</feature>
<dbReference type="Pfam" id="PF10342">
    <property type="entry name" value="Kre9_KNH"/>
    <property type="match status" value="1"/>
</dbReference>
<feature type="region of interest" description="Disordered" evidence="2">
    <location>
        <begin position="63"/>
        <end position="98"/>
    </location>
</feature>
<feature type="transmembrane region" description="Helical" evidence="3">
    <location>
        <begin position="42"/>
        <end position="62"/>
    </location>
</feature>
<keyword evidence="3" id="KW-1133">Transmembrane helix</keyword>
<feature type="region of interest" description="Disordered" evidence="2">
    <location>
        <begin position="1"/>
        <end position="24"/>
    </location>
</feature>
<protein>
    <submittedName>
        <fullName evidence="5">Alpha-tubulin suppressor</fullName>
    </submittedName>
</protein>
<evidence type="ECO:0000256" key="3">
    <source>
        <dbReference type="SAM" id="Phobius"/>
    </source>
</evidence>
<dbReference type="PANTHER" id="PTHR45982:SF1">
    <property type="entry name" value="REGULATOR OF CHROMOSOME CONDENSATION"/>
    <property type="match status" value="1"/>
</dbReference>
<dbReference type="InterPro" id="IPR041690">
    <property type="entry name" value="Cadherin_5"/>
</dbReference>
<organism evidence="5">
    <name type="scientific">Candidatus Kentrum sp. FM</name>
    <dbReference type="NCBI Taxonomy" id="2126340"/>
    <lineage>
        <taxon>Bacteria</taxon>
        <taxon>Pseudomonadati</taxon>
        <taxon>Pseudomonadota</taxon>
        <taxon>Gammaproteobacteria</taxon>
        <taxon>Candidatus Kentrum</taxon>
    </lineage>
</organism>
<feature type="region of interest" description="Disordered" evidence="2">
    <location>
        <begin position="242"/>
        <end position="262"/>
    </location>
</feature>
<feature type="compositionally biased region" description="Acidic residues" evidence="2">
    <location>
        <begin position="333"/>
        <end position="354"/>
    </location>
</feature>
<keyword evidence="3" id="KW-0472">Membrane</keyword>
<dbReference type="Gene3D" id="2.130.10.30">
    <property type="entry name" value="Regulator of chromosome condensation 1/beta-lactamase-inhibitor protein II"/>
    <property type="match status" value="2"/>
</dbReference>
<keyword evidence="1" id="KW-0732">Signal</keyword>
<dbReference type="SUPFAM" id="SSF50985">
    <property type="entry name" value="RCC1/BLIP-II"/>
    <property type="match status" value="1"/>
</dbReference>
<reference evidence="5" key="1">
    <citation type="submission" date="2019-02" db="EMBL/GenBank/DDBJ databases">
        <authorList>
            <person name="Gruber-Vodicka R. H."/>
            <person name="Seah K. B. B."/>
        </authorList>
    </citation>
    <scope>NUCLEOTIDE SEQUENCE</scope>
    <source>
        <strain evidence="5">BECK_BZ163</strain>
    </source>
</reference>
<dbReference type="InterPro" id="IPR013320">
    <property type="entry name" value="ConA-like_dom_sf"/>
</dbReference>
<dbReference type="Pfam" id="PF17892">
    <property type="entry name" value="Cadherin_5"/>
    <property type="match status" value="1"/>
</dbReference>
<dbReference type="Pfam" id="PF13540">
    <property type="entry name" value="RCC1_2"/>
    <property type="match status" value="1"/>
</dbReference>
<dbReference type="Pfam" id="PF17963">
    <property type="entry name" value="Big_9"/>
    <property type="match status" value="1"/>
</dbReference>
<dbReference type="GO" id="GO:0005509">
    <property type="term" value="F:calcium ion binding"/>
    <property type="evidence" value="ECO:0007669"/>
    <property type="project" value="InterPro"/>
</dbReference>
<feature type="region of interest" description="Disordered" evidence="2">
    <location>
        <begin position="311"/>
        <end position="397"/>
    </location>
</feature>
<accession>A0A450SX93</accession>
<dbReference type="InterPro" id="IPR051553">
    <property type="entry name" value="Ran_GTPase-activating"/>
</dbReference>
<gene>
    <name evidence="5" type="ORF">BECKFM1743A_GA0114220_102221</name>
</gene>
<evidence type="ECO:0000259" key="4">
    <source>
        <dbReference type="PROSITE" id="PS50268"/>
    </source>
</evidence>
<feature type="domain" description="Cadherin" evidence="4">
    <location>
        <begin position="740"/>
        <end position="845"/>
    </location>
</feature>
<dbReference type="InterPro" id="IPR002126">
    <property type="entry name" value="Cadherin-like_dom"/>
</dbReference>
<dbReference type="Gene3D" id="2.60.120.200">
    <property type="match status" value="1"/>
</dbReference>
<dbReference type="InterPro" id="IPR018466">
    <property type="entry name" value="Kre9/Knh1-like_N"/>
</dbReference>
<dbReference type="EMBL" id="CAADEZ010000222">
    <property type="protein sequence ID" value="VFJ58670.1"/>
    <property type="molecule type" value="Genomic_DNA"/>
</dbReference>
<dbReference type="PANTHER" id="PTHR45982">
    <property type="entry name" value="REGULATOR OF CHROMOSOME CONDENSATION"/>
    <property type="match status" value="1"/>
</dbReference>
<dbReference type="GO" id="GO:0016020">
    <property type="term" value="C:membrane"/>
    <property type="evidence" value="ECO:0007669"/>
    <property type="project" value="InterPro"/>
</dbReference>
<dbReference type="GO" id="GO:0007156">
    <property type="term" value="P:homophilic cell adhesion via plasma membrane adhesion molecules"/>
    <property type="evidence" value="ECO:0007669"/>
    <property type="project" value="InterPro"/>
</dbReference>
<keyword evidence="3" id="KW-0812">Transmembrane</keyword>
<evidence type="ECO:0000256" key="2">
    <source>
        <dbReference type="SAM" id="MobiDB-lite"/>
    </source>
</evidence>
<dbReference type="SUPFAM" id="SSF49899">
    <property type="entry name" value="Concanavalin A-like lectins/glucanases"/>
    <property type="match status" value="1"/>
</dbReference>
<feature type="compositionally biased region" description="Low complexity" evidence="2">
    <location>
        <begin position="370"/>
        <end position="397"/>
    </location>
</feature>
<sequence length="1917" mass="201563">MKNAPKRSVAPQTASTSPDNRRQPVEEPIAHHRRNLPWAAPAWFLATLISMLTVAGIGLAPAQGSATDSVQGFSNGHFDTTGNTDGGANSDASGESNTDLMDALRESGWRFPDEGQELVVLETDELCGHRIPYGDYTAPEGSSGEHTGMRGDNDPSLAGEFYLGAVVHEDNDTALGLGSDGIAMDQAGLTVHGPYACTNEATLAAGDVVGFDWRAEAAPTGDVYHVFAYLLNTATGETGMLLDAGEDPAPLPGEADDTPASEAAADGWNRAEAAVSKDGTYRVVFLSGSFDSTSNQLAGAALTIDNLTVTPAASGDETEESGDAATDDKGNEESEPESSEAEQAESEAEADDGSTTDASATASDTEDTDTSSGSVSVTGVSTAPIFTESDGTTETTDTLSDGLVAYYPFNGNANDESGNENHGIVNGDIQYVDAIIEKGIKLGGVNSLGGTNNPDFVKVTNSISLQFSDKFTITYFSRIDGDQRQTSADCSGDSIDGIYGTIAAKRGDRKGFYIMEADTSSGFSINAYVGTKGGVGADELDSIYQEFRYTAYVVDGDNVKVYINGILQKEENETIDFSYANNEDLYIGVQENDSETCFTYWYPLDGVIDELRIYNRALSETEVQTLYNEGINTSPTLTLTEPDGTDDTADTSFTITWSDEDPDSSATIALYYDTDNTGADGTLIVEGLSEDDETDAHVWDTSEIPAGAYYVYGVISDGTNDPVTAYSPGAITISHNDAPTATDDAVSVIEGESTANIHADLLANDTDPDSDALDIVSVGSAGGGTVSFDADADSLVYSSGSGFDALAAGSTATDTFSYTITDTGGLTSTATVTVTITGVNDAPSGTDGTVTLSEDTTYTLTASGFGFSDVDGNNLSAVVITTLPGNGTLQLDGTAVVAGQVIAAADLEAGNFTFTPAANDNGAPYASFTFQVQDDGGTANDGEDLDPTPNTITIDVASVNDTPTLSFTEPDGTFDTADTSYTIAWTDEDPDDNATIALYYDTDDTGADGTLIVEGLGEDDETDSYVWDTSQIPAGDYTLYAIISDGANDPVTAYSSAPLTIQHAIYQYFTPVWTDNPYNRMNLWVTGAVLDEMALSVGDEIGVFDGDICVGAGVVEETISQQNYLVITLSQDDGSGNGFTEGNGIGFRIWDASTQIETNIIEPAYFDLTTGEAMTTTPVFAADEDYIVELTAFTGSQTIELGAGWNIFSSHVIPQEDADLLNLLQPVIDEGNLVKAIDEQGGTVVELLGSWVNGIGDLAETEGYQIKVNADTALTITGVSAELPLAIPLSSGWNIIGYPVDTPQDALAAVQPLIDEGSLVKVIDEQGNTVVDFLGSWVNLIGDLAPGEGYKLKVGQDTTLTIEEGSEESMVSASRLALLSSLDGVTVSAVESISPEHFTPIWTGNPYDRMNLWVTSARLNDTDLAAGDEIGVFDGEDCVGAGVVESTLSQQNYLTIVTSKDDGTGNGFTEGNGIDFRIWDSSAQTESTAVEPVYFDLSGNSISTPAFTGNGDYVVNLSAVAAQATPINETISLNRKNAVGLGTDGTAMVAVQGTDWYGATTGVDGWSDLAQVSAGYYFTAGLGSDGTVLATDGWDNVANSTSELKYMDATDWEGIAQIAAGYAQIMGLTQEGTLVAAGPERMYREKAFLGGTVVAGDFENVAGSMYGVDAQDVFDDLQAANLIDENGSITTNFVELDDYHDLDLTLSYSRSNKRRIYSILENASSYEYVDNIAQWNEGILNNGDSAFVQVVAGDYHFAALRADGTVVASGKDEAGRYDGVEDWQDITQLCAGMSHTVGLKTDGTLVVADENADRLADLADWNDAILAGESPFIQVSAGYYQTIALRADGTVAVSSSYGSYDQVGNWTNITQVSAGGSYVVGITADNEILVDIGNSDGVDEYIYGTSLTEWASGIFSE</sequence>
<evidence type="ECO:0000256" key="1">
    <source>
        <dbReference type="ARBA" id="ARBA00022729"/>
    </source>
</evidence>
<evidence type="ECO:0000313" key="5">
    <source>
        <dbReference type="EMBL" id="VFJ58670.1"/>
    </source>
</evidence>
<dbReference type="PROSITE" id="PS50268">
    <property type="entry name" value="CADHERIN_2"/>
    <property type="match status" value="1"/>
</dbReference>
<dbReference type="InterPro" id="IPR009091">
    <property type="entry name" value="RCC1/BLIP-II"/>
</dbReference>
<name>A0A450SX93_9GAMM</name>